<protein>
    <submittedName>
        <fullName evidence="4">Phosphatidylinositol kinase</fullName>
    </submittedName>
</protein>
<keyword evidence="2 4" id="KW-0418">Kinase</keyword>
<name>A0A2Z2K9B0_9BACL</name>
<dbReference type="Gene3D" id="1.10.1070.20">
    <property type="match status" value="1"/>
</dbReference>
<sequence>MSPIIDISDWKYEKKLNASGSKEKRWYRNPQNDRLYLFKLPISLTSDSWINIKESSGEMRSEKIASEIGSILGLNTHNVEIASLKVDTEIIDDYDLKVEKIRDDKIYGALCCSFLEDNESLIEGADMIMDFDHTYDRKKLRGEYEIYSYDLLMNVFSKYGFLDDLKKMIIFDTLIGNTDRHQDNFGIIRNEVDKRIRFAPFYDNSSSLGRELTESRILLLAKDTQAFNAYIHGKKASSLIRWGNLEKNEKLNAFVFFKKVMEISPELIKYHKMLYQLTDSKIDKLIFEIPSVMTEVQQLFVSKVLKIRRDILLKEFLKYESN</sequence>
<dbReference type="AlphaFoldDB" id="A0A2Z2K9B0"/>
<dbReference type="Pfam" id="PF07804">
    <property type="entry name" value="HipA_C"/>
    <property type="match status" value="1"/>
</dbReference>
<evidence type="ECO:0000313" key="4">
    <source>
        <dbReference type="EMBL" id="ASA21977.1"/>
    </source>
</evidence>
<dbReference type="OrthoDB" id="9812605at2"/>
<proteinExistence type="predicted"/>
<dbReference type="EMBL" id="CP021780">
    <property type="protein sequence ID" value="ASA21977.1"/>
    <property type="molecule type" value="Genomic_DNA"/>
</dbReference>
<evidence type="ECO:0000256" key="1">
    <source>
        <dbReference type="ARBA" id="ARBA00022679"/>
    </source>
</evidence>
<dbReference type="KEGG" id="pdh:B9T62_15040"/>
<reference evidence="4 5" key="1">
    <citation type="submission" date="2017-06" db="EMBL/GenBank/DDBJ databases">
        <title>Complete genome sequence of Paenibacillus donghaensis KCTC 13049T isolated from East Sea sediment, South Korea.</title>
        <authorList>
            <person name="Jung B.K."/>
            <person name="Hong S.-J."/>
            <person name="Shin J.-H."/>
        </authorList>
    </citation>
    <scope>NUCLEOTIDE SEQUENCE [LARGE SCALE GENOMIC DNA]</scope>
    <source>
        <strain evidence="4 5">KCTC 13049</strain>
    </source>
</reference>
<dbReference type="GO" id="GO:0016301">
    <property type="term" value="F:kinase activity"/>
    <property type="evidence" value="ECO:0007669"/>
    <property type="project" value="UniProtKB-KW"/>
</dbReference>
<feature type="domain" description="HipA-like C-terminal" evidence="3">
    <location>
        <begin position="22"/>
        <end position="208"/>
    </location>
</feature>
<dbReference type="Proteomes" id="UP000249890">
    <property type="component" value="Chromosome"/>
</dbReference>
<keyword evidence="5" id="KW-1185">Reference proteome</keyword>
<evidence type="ECO:0000313" key="5">
    <source>
        <dbReference type="Proteomes" id="UP000249890"/>
    </source>
</evidence>
<gene>
    <name evidence="4" type="ORF">B9T62_15040</name>
</gene>
<dbReference type="InterPro" id="IPR012893">
    <property type="entry name" value="HipA-like_C"/>
</dbReference>
<organism evidence="4 5">
    <name type="scientific">Paenibacillus donghaensis</name>
    <dbReference type="NCBI Taxonomy" id="414771"/>
    <lineage>
        <taxon>Bacteria</taxon>
        <taxon>Bacillati</taxon>
        <taxon>Bacillota</taxon>
        <taxon>Bacilli</taxon>
        <taxon>Bacillales</taxon>
        <taxon>Paenibacillaceae</taxon>
        <taxon>Paenibacillus</taxon>
    </lineage>
</organism>
<dbReference type="RefSeq" id="WP_087915982.1">
    <property type="nucleotide sequence ID" value="NZ_CP021780.1"/>
</dbReference>
<evidence type="ECO:0000259" key="3">
    <source>
        <dbReference type="Pfam" id="PF07804"/>
    </source>
</evidence>
<keyword evidence="1" id="KW-0808">Transferase</keyword>
<evidence type="ECO:0000256" key="2">
    <source>
        <dbReference type="ARBA" id="ARBA00022777"/>
    </source>
</evidence>
<accession>A0A2Z2K9B0</accession>